<dbReference type="Gene3D" id="1.10.357.10">
    <property type="entry name" value="Tetracycline Repressor, domain 2"/>
    <property type="match status" value="1"/>
</dbReference>
<evidence type="ECO:0000256" key="1">
    <source>
        <dbReference type="ARBA" id="ARBA00023015"/>
    </source>
</evidence>
<keyword evidence="1" id="KW-0805">Transcription regulation</keyword>
<dbReference type="PANTHER" id="PTHR30055">
    <property type="entry name" value="HTH-TYPE TRANSCRIPTIONAL REGULATOR RUTR"/>
    <property type="match status" value="1"/>
</dbReference>
<feature type="domain" description="HTH tetR-type" evidence="6">
    <location>
        <begin position="38"/>
        <end position="98"/>
    </location>
</feature>
<evidence type="ECO:0000313" key="8">
    <source>
        <dbReference type="Proteomes" id="UP000199441"/>
    </source>
</evidence>
<dbReference type="InterPro" id="IPR039536">
    <property type="entry name" value="TetR_C_Proteobacteria"/>
</dbReference>
<reference evidence="8" key="1">
    <citation type="submission" date="2016-10" db="EMBL/GenBank/DDBJ databases">
        <authorList>
            <person name="Varghese N."/>
            <person name="Submissions S."/>
        </authorList>
    </citation>
    <scope>NUCLEOTIDE SEQUENCE [LARGE SCALE GENOMIC DNA]</scope>
    <source>
        <strain evidence="8">DSM 26922</strain>
    </source>
</reference>
<dbReference type="GO" id="GO:0003700">
    <property type="term" value="F:DNA-binding transcription factor activity"/>
    <property type="evidence" value="ECO:0007669"/>
    <property type="project" value="TreeGrafter"/>
</dbReference>
<dbReference type="GO" id="GO:0000976">
    <property type="term" value="F:transcription cis-regulatory region binding"/>
    <property type="evidence" value="ECO:0007669"/>
    <property type="project" value="TreeGrafter"/>
</dbReference>
<evidence type="ECO:0000256" key="3">
    <source>
        <dbReference type="ARBA" id="ARBA00023163"/>
    </source>
</evidence>
<feature type="DNA-binding region" description="H-T-H motif" evidence="4">
    <location>
        <begin position="61"/>
        <end position="80"/>
    </location>
</feature>
<protein>
    <submittedName>
        <fullName evidence="7">Transcriptional regulator, TetR family</fullName>
    </submittedName>
</protein>
<evidence type="ECO:0000256" key="5">
    <source>
        <dbReference type="SAM" id="MobiDB-lite"/>
    </source>
</evidence>
<accession>A0A1H2W998</accession>
<evidence type="ECO:0000256" key="4">
    <source>
        <dbReference type="PROSITE-ProRule" id="PRU00335"/>
    </source>
</evidence>
<dbReference type="Proteomes" id="UP000199441">
    <property type="component" value="Unassembled WGS sequence"/>
</dbReference>
<dbReference type="SUPFAM" id="SSF48498">
    <property type="entry name" value="Tetracyclin repressor-like, C-terminal domain"/>
    <property type="match status" value="1"/>
</dbReference>
<keyword evidence="3" id="KW-0804">Transcription</keyword>
<dbReference type="InterPro" id="IPR050109">
    <property type="entry name" value="HTH-type_TetR-like_transc_reg"/>
</dbReference>
<dbReference type="Pfam" id="PF00440">
    <property type="entry name" value="TetR_N"/>
    <property type="match status" value="1"/>
</dbReference>
<dbReference type="PROSITE" id="PS50977">
    <property type="entry name" value="HTH_TETR_2"/>
    <property type="match status" value="1"/>
</dbReference>
<keyword evidence="8" id="KW-1185">Reference proteome</keyword>
<dbReference type="STRING" id="670155.SAMN04488001_1763"/>
<sequence>MAHIQGLIAGIMSSDTSPAEGELCGRTRRGRPPQMDTSAREAAILRATAQLLLEVPFDDVTMAAIASRTGMSKRTVYAHFKSREELLIRAIVDISRTIFLPLSAEDLQRPLRDRLSLLLRINAPPGSEATKLEFLRSIIAKAQTYPVLAQQLYANGRGALMGYVSAELSRAVEAGEIMLDPKEVDLAADMLLDMTFENILFPLLHPSDPRLDDAAVARRRELAITIFLRGCAP</sequence>
<evidence type="ECO:0000259" key="6">
    <source>
        <dbReference type="PROSITE" id="PS50977"/>
    </source>
</evidence>
<dbReference type="InterPro" id="IPR001647">
    <property type="entry name" value="HTH_TetR"/>
</dbReference>
<feature type="region of interest" description="Disordered" evidence="5">
    <location>
        <begin position="14"/>
        <end position="36"/>
    </location>
</feature>
<dbReference type="PANTHER" id="PTHR30055:SF234">
    <property type="entry name" value="HTH-TYPE TRANSCRIPTIONAL REGULATOR BETI"/>
    <property type="match status" value="1"/>
</dbReference>
<dbReference type="InterPro" id="IPR036271">
    <property type="entry name" value="Tet_transcr_reg_TetR-rel_C_sf"/>
</dbReference>
<dbReference type="EMBL" id="FNOI01000002">
    <property type="protein sequence ID" value="SDW77108.1"/>
    <property type="molecule type" value="Genomic_DNA"/>
</dbReference>
<keyword evidence="2 4" id="KW-0238">DNA-binding</keyword>
<dbReference type="FunFam" id="1.10.10.60:FF:000141">
    <property type="entry name" value="TetR family transcriptional regulator"/>
    <property type="match status" value="1"/>
</dbReference>
<name>A0A1H2W998_9RHOB</name>
<dbReference type="Pfam" id="PF14246">
    <property type="entry name" value="TetR_C_7"/>
    <property type="match status" value="1"/>
</dbReference>
<organism evidence="7 8">
    <name type="scientific">Litoreibacter albidus</name>
    <dbReference type="NCBI Taxonomy" id="670155"/>
    <lineage>
        <taxon>Bacteria</taxon>
        <taxon>Pseudomonadati</taxon>
        <taxon>Pseudomonadota</taxon>
        <taxon>Alphaproteobacteria</taxon>
        <taxon>Rhodobacterales</taxon>
        <taxon>Roseobacteraceae</taxon>
        <taxon>Litoreibacter</taxon>
    </lineage>
</organism>
<proteinExistence type="predicted"/>
<dbReference type="AlphaFoldDB" id="A0A1H2W998"/>
<dbReference type="PRINTS" id="PR00455">
    <property type="entry name" value="HTHTETR"/>
</dbReference>
<evidence type="ECO:0000313" key="7">
    <source>
        <dbReference type="EMBL" id="SDW77108.1"/>
    </source>
</evidence>
<dbReference type="InterPro" id="IPR009057">
    <property type="entry name" value="Homeodomain-like_sf"/>
</dbReference>
<gene>
    <name evidence="7" type="ORF">SAMN04488001_1763</name>
</gene>
<dbReference type="SUPFAM" id="SSF46689">
    <property type="entry name" value="Homeodomain-like"/>
    <property type="match status" value="1"/>
</dbReference>
<evidence type="ECO:0000256" key="2">
    <source>
        <dbReference type="ARBA" id="ARBA00023125"/>
    </source>
</evidence>